<feature type="domain" description="Uracil-DNA glycosylase-like" evidence="1">
    <location>
        <begin position="14"/>
        <end position="163"/>
    </location>
</feature>
<organism evidence="2 3">
    <name type="scientific">Crenobacter luteus</name>
    <dbReference type="NCBI Taxonomy" id="1452487"/>
    <lineage>
        <taxon>Bacteria</taxon>
        <taxon>Pseudomonadati</taxon>
        <taxon>Pseudomonadota</taxon>
        <taxon>Betaproteobacteria</taxon>
        <taxon>Neisseriales</taxon>
        <taxon>Neisseriaceae</taxon>
        <taxon>Crenobacter</taxon>
    </lineage>
</organism>
<dbReference type="SUPFAM" id="SSF52141">
    <property type="entry name" value="Uracil-DNA glycosylase-like"/>
    <property type="match status" value="1"/>
</dbReference>
<keyword evidence="3" id="KW-1185">Reference proteome</keyword>
<dbReference type="SMART" id="SM00987">
    <property type="entry name" value="UreE_C"/>
    <property type="match status" value="1"/>
</dbReference>
<dbReference type="AlphaFoldDB" id="A0A165F7D7"/>
<dbReference type="Proteomes" id="UP000076625">
    <property type="component" value="Unassembled WGS sequence"/>
</dbReference>
<reference evidence="3" key="1">
    <citation type="submission" date="2016-01" db="EMBL/GenBank/DDBJ databases">
        <title>Draft genome of Chromobacterium sp. F49.</title>
        <authorList>
            <person name="Hong K.W."/>
        </authorList>
    </citation>
    <scope>NUCLEOTIDE SEQUENCE [LARGE SCALE GENOMIC DNA]</scope>
    <source>
        <strain evidence="3">CN10</strain>
    </source>
</reference>
<dbReference type="CDD" id="cd10032">
    <property type="entry name" value="UDG-F6_HDG"/>
    <property type="match status" value="1"/>
</dbReference>
<dbReference type="OrthoDB" id="9799921at2"/>
<proteinExistence type="predicted"/>
<accession>A0A165F7D7</accession>
<comment type="caution">
    <text evidence="2">The sequence shown here is derived from an EMBL/GenBank/DDBJ whole genome shotgun (WGS) entry which is preliminary data.</text>
</comment>
<evidence type="ECO:0000313" key="2">
    <source>
        <dbReference type="EMBL" id="KZE31802.1"/>
    </source>
</evidence>
<dbReference type="STRING" id="1452487.AVW16_01050"/>
<sequence>MTPPDSHPVREGLPPVARPDARLLILGSLPGEASLAAAQYYAHPRNAFWPIMAALTGEDLVARAYPERLAALVSHRVALWDVVGRARRRGSLDAHIKDASANPLAELIATLPRLEAVAFNGATAARLGQPLLPDGLAVYALPSTSPAHTLAFAAKLAAWRALAPHLD</sequence>
<evidence type="ECO:0000259" key="1">
    <source>
        <dbReference type="SMART" id="SM00986"/>
    </source>
</evidence>
<dbReference type="SMART" id="SM00986">
    <property type="entry name" value="UDG"/>
    <property type="match status" value="1"/>
</dbReference>
<gene>
    <name evidence="2" type="ORF">AVW16_01050</name>
</gene>
<dbReference type="Gene3D" id="3.40.470.10">
    <property type="entry name" value="Uracil-DNA glycosylase-like domain"/>
    <property type="match status" value="1"/>
</dbReference>
<dbReference type="InterPro" id="IPR026353">
    <property type="entry name" value="Hypoxan-DNA_Glyclase"/>
</dbReference>
<name>A0A165F7D7_9NEIS</name>
<dbReference type="EMBL" id="LQQU01000023">
    <property type="protein sequence ID" value="KZE31802.1"/>
    <property type="molecule type" value="Genomic_DNA"/>
</dbReference>
<dbReference type="InterPro" id="IPR036895">
    <property type="entry name" value="Uracil-DNA_glycosylase-like_sf"/>
</dbReference>
<protein>
    <submittedName>
        <fullName evidence="2">DNA-deoxyinosine glycosylase</fullName>
    </submittedName>
</protein>
<evidence type="ECO:0000313" key="3">
    <source>
        <dbReference type="Proteomes" id="UP000076625"/>
    </source>
</evidence>
<dbReference type="NCBIfam" id="TIGR04274">
    <property type="entry name" value="hypoxanDNAglyco"/>
    <property type="match status" value="1"/>
</dbReference>
<dbReference type="RefSeq" id="WP_066612647.1">
    <property type="nucleotide sequence ID" value="NZ_LQQU01000023.1"/>
</dbReference>
<dbReference type="Pfam" id="PF03167">
    <property type="entry name" value="UDG"/>
    <property type="match status" value="1"/>
</dbReference>
<dbReference type="InterPro" id="IPR005122">
    <property type="entry name" value="Uracil-DNA_glycosylase-like"/>
</dbReference>